<keyword evidence="3" id="KW-0472">Membrane</keyword>
<name>W8C926_CERCA</name>
<keyword evidence="2" id="KW-0677">Repeat</keyword>
<evidence type="ECO:0000256" key="2">
    <source>
        <dbReference type="ARBA" id="ARBA00022737"/>
    </source>
</evidence>
<evidence type="ECO:0000256" key="1">
    <source>
        <dbReference type="ARBA" id="ARBA00022614"/>
    </source>
</evidence>
<reference evidence="4" key="2">
    <citation type="journal article" date="2014" name="BMC Genomics">
        <title>A genomic perspective to assessing quality of mass-reared SIT flies used in Mediterranean fruit fly (Ceratitis capitata) eradication in California.</title>
        <authorList>
            <person name="Calla B."/>
            <person name="Hall B."/>
            <person name="Hou S."/>
            <person name="Geib S.M."/>
        </authorList>
    </citation>
    <scope>NUCLEOTIDE SEQUENCE</scope>
</reference>
<dbReference type="PANTHER" id="PTHR45712">
    <property type="entry name" value="AGAP008170-PA"/>
    <property type="match status" value="1"/>
</dbReference>
<reference evidence="4" key="1">
    <citation type="submission" date="2013-07" db="EMBL/GenBank/DDBJ databases">
        <authorList>
            <person name="Geib S."/>
        </authorList>
    </citation>
    <scope>NUCLEOTIDE SEQUENCE</scope>
</reference>
<dbReference type="KEGG" id="ccat:101454182"/>
<dbReference type="GO" id="GO:0005615">
    <property type="term" value="C:extracellular space"/>
    <property type="evidence" value="ECO:0007669"/>
    <property type="project" value="TreeGrafter"/>
</dbReference>
<evidence type="ECO:0000256" key="3">
    <source>
        <dbReference type="SAM" id="Phobius"/>
    </source>
</evidence>
<dbReference type="InterPro" id="IPR050333">
    <property type="entry name" value="SLRP"/>
</dbReference>
<sequence>MATASLITTIKTTTKTEDMQTIQINLPKEYKQQQEILANYRNENNWLWRTYRGPHIHTHTCTLHLSSAIYWLLVTTLLTLSASYSHADYYNNGGSHWPPPPSPPLQPIPPPAGIIPNVTCIAHDTKFTCDCQYVNQRLQLPHLIGYVFQVEISNCRSLTIEANALEDTQGLRKITFKNVENLILNKYALAFPRYASNTPLIIEFERVNFELIDSHAINGNIEEISFIGGRIDVIHPFGFTTLKDRAILLKMDNVLVKRIEPQAFKKFAVEQLEIRNCIFNTNVPSKAFYELEVLNALRIHNNQFQEVHSHAFSFKIVSKLSITENYFAAIDAEWIEAYVRESVLIRDNYFGLTSPIAFQGIHLHRDYTHSELLELQFNNNTIHLPIETRPLEFNDRFALNIKQLRYENTYGCSELDAAQKPPIPKQTFFRNNVDNIYVLAKAPKAPLATPATGRALIPSPNNDFVLLNKYIETNCQPRSYLIYILLGVLLLLLVLLLIGGIVWLQVAKRRKKRKLDVVMPEPRTYKETQIVYQIENAGLLKTDL</sequence>
<dbReference type="Gene3D" id="3.80.10.10">
    <property type="entry name" value="Ribonuclease Inhibitor"/>
    <property type="match status" value="1"/>
</dbReference>
<dbReference type="RefSeq" id="XP_004535263.1">
    <property type="nucleotide sequence ID" value="XM_004535206.3"/>
</dbReference>
<evidence type="ECO:0000313" key="4">
    <source>
        <dbReference type="EMBL" id="JAC04027.1"/>
    </source>
</evidence>
<protein>
    <submittedName>
        <fullName evidence="4">Uncharacterized protein</fullName>
    </submittedName>
</protein>
<dbReference type="OrthoDB" id="6360013at2759"/>
<dbReference type="PANTHER" id="PTHR45712:SF22">
    <property type="entry name" value="INSULIN-LIKE GROWTH FACTOR-BINDING PROTEIN COMPLEX ACID LABILE SUBUNIT"/>
    <property type="match status" value="1"/>
</dbReference>
<dbReference type="AlphaFoldDB" id="W8C926"/>
<dbReference type="SUPFAM" id="SSF52058">
    <property type="entry name" value="L domain-like"/>
    <property type="match status" value="1"/>
</dbReference>
<keyword evidence="3" id="KW-0812">Transmembrane</keyword>
<dbReference type="EMBL" id="GAMC01002530">
    <property type="protein sequence ID" value="JAC04026.1"/>
    <property type="molecule type" value="mRNA"/>
</dbReference>
<dbReference type="InterPro" id="IPR032675">
    <property type="entry name" value="LRR_dom_sf"/>
</dbReference>
<dbReference type="RefSeq" id="XP_004535264.1">
    <property type="nucleotide sequence ID" value="XM_004535207.3"/>
</dbReference>
<feature type="transmembrane region" description="Helical" evidence="3">
    <location>
        <begin position="480"/>
        <end position="504"/>
    </location>
</feature>
<dbReference type="EMBL" id="GAMC01002529">
    <property type="protein sequence ID" value="JAC04027.1"/>
    <property type="molecule type" value="mRNA"/>
</dbReference>
<accession>W8C926</accession>
<keyword evidence="3" id="KW-1133">Transmembrane helix</keyword>
<organism evidence="4">
    <name type="scientific">Ceratitis capitata</name>
    <name type="common">Mediterranean fruit fly</name>
    <name type="synonym">Tephritis capitata</name>
    <dbReference type="NCBI Taxonomy" id="7213"/>
    <lineage>
        <taxon>Eukaryota</taxon>
        <taxon>Metazoa</taxon>
        <taxon>Ecdysozoa</taxon>
        <taxon>Arthropoda</taxon>
        <taxon>Hexapoda</taxon>
        <taxon>Insecta</taxon>
        <taxon>Pterygota</taxon>
        <taxon>Neoptera</taxon>
        <taxon>Endopterygota</taxon>
        <taxon>Diptera</taxon>
        <taxon>Brachycera</taxon>
        <taxon>Muscomorpha</taxon>
        <taxon>Tephritoidea</taxon>
        <taxon>Tephritidae</taxon>
        <taxon>Ceratitis</taxon>
        <taxon>Ceratitis</taxon>
    </lineage>
</organism>
<keyword evidence="1" id="KW-0433">Leucine-rich repeat</keyword>
<proteinExistence type="evidence at transcript level"/>
<dbReference type="GeneID" id="101454182"/>